<dbReference type="EMBL" id="JAJEQE010000008">
    <property type="protein sequence ID" value="MCC2148456.1"/>
    <property type="molecule type" value="Genomic_DNA"/>
</dbReference>
<evidence type="ECO:0000259" key="1">
    <source>
        <dbReference type="Pfam" id="PF04448"/>
    </source>
</evidence>
<accession>A0ABS8ETC9</accession>
<organism evidence="2 3">
    <name type="scientific">Hominisplanchenecus faecis</name>
    <dbReference type="NCBI Taxonomy" id="2885351"/>
    <lineage>
        <taxon>Bacteria</taxon>
        <taxon>Bacillati</taxon>
        <taxon>Bacillota</taxon>
        <taxon>Clostridia</taxon>
        <taxon>Lachnospirales</taxon>
        <taxon>Lachnospiraceae</taxon>
        <taxon>Hominisplanchenecus</taxon>
    </lineage>
</organism>
<protein>
    <submittedName>
        <fullName evidence="2">DUF551 domain-containing protein</fullName>
    </submittedName>
</protein>
<comment type="caution">
    <text evidence="2">The sequence shown here is derived from an EMBL/GenBank/DDBJ whole genome shotgun (WGS) entry which is preliminary data.</text>
</comment>
<dbReference type="RefSeq" id="WP_248834901.1">
    <property type="nucleotide sequence ID" value="NZ_JAJEQE010000008.1"/>
</dbReference>
<reference evidence="2 3" key="1">
    <citation type="submission" date="2021-10" db="EMBL/GenBank/DDBJ databases">
        <title>Anaerobic single-cell dispensing facilitates the cultivation of human gut bacteria.</title>
        <authorList>
            <person name="Afrizal A."/>
        </authorList>
    </citation>
    <scope>NUCLEOTIDE SEQUENCE [LARGE SCALE GENOMIC DNA]</scope>
    <source>
        <strain evidence="2 3">CLA-AA-H246</strain>
    </source>
</reference>
<dbReference type="Proteomes" id="UP001299235">
    <property type="component" value="Unassembled WGS sequence"/>
</dbReference>
<dbReference type="InterPro" id="IPR007539">
    <property type="entry name" value="DUF551"/>
</dbReference>
<evidence type="ECO:0000313" key="2">
    <source>
        <dbReference type="EMBL" id="MCC2148456.1"/>
    </source>
</evidence>
<feature type="domain" description="DUF551" evidence="1">
    <location>
        <begin position="130"/>
        <end position="197"/>
    </location>
</feature>
<gene>
    <name evidence="2" type="ORF">LKD42_04195</name>
</gene>
<keyword evidence="3" id="KW-1185">Reference proteome</keyword>
<sequence length="206" mass="24127">MERLTTAYERIWVDGRMETQYVAKEESVMEIENKLGKYEDAEEEGRLFITPCKPGDLIYEVDVIERPEWDCYVNGFVVQDVSAKQVKYEDDWIDWDAPNVYTSEKETRAKAEQLIRQRNRLESHTVSEPGWIPVTERLPENDSYVLMSFENFSLPLVGRYVEDEELGGAWYLGDCIDEDTCLANDLFVNAWMPLPKPYREDEEDGK</sequence>
<dbReference type="Pfam" id="PF04448">
    <property type="entry name" value="DUF551"/>
    <property type="match status" value="1"/>
</dbReference>
<proteinExistence type="predicted"/>
<name>A0ABS8ETC9_9FIRM</name>
<evidence type="ECO:0000313" key="3">
    <source>
        <dbReference type="Proteomes" id="UP001299235"/>
    </source>
</evidence>